<feature type="compositionally biased region" description="Polar residues" evidence="2">
    <location>
        <begin position="781"/>
        <end position="790"/>
    </location>
</feature>
<keyword evidence="1" id="KW-0175">Coiled coil</keyword>
<feature type="region of interest" description="Disordered" evidence="2">
    <location>
        <begin position="762"/>
        <end position="797"/>
    </location>
</feature>
<evidence type="ECO:0000313" key="3">
    <source>
        <dbReference type="EMBL" id="QHT07942.1"/>
    </source>
</evidence>
<sequence>MSDDNMEIAAENIPTLSDNINENVINPSNNTQATIQIQHIYQITDTDILKNIVKGNVDNELGDGDHDLVRKGEETNPLIMYCEKNKEGKSYINGIFVDFSFSYQGYNRSQTKIVEEMEKNIKSNTVTHKNRTITHFERTIVNIEKYMINLQEYLSSSQEDIHTTGPISNTIVETHRGQEWDNRVFLAKMYKAQLTTTFDNPGQPDIGIGGIYNNVSELNAYKNELIQRFKTSQKYDLPLLRFYPNYLPNAFSIFIRKNEATKIVDIITPYFQNKIPPVDIPNEAEKIKTFLNRLNRVGENDLLLLHMFSNGTTTSYSIQYGPIIANEVTYQLYGYPKRGCIRTNFGNPNMVFEHGIDPFMKNCHILWGKTCGDGVSIEAANMLSYITGETVNVLSIDECCNLRASFITGLSTCQKQSTFAGTGLGFLSTHRNVEFFKSTNIGKPVEEIYKDKILKITNPHDYYEQQLQKLFDLIKNENSQEKTIIDEFVNKFIEKKNAVLLPLFSDFKNFINNNGLKQDGSFDSDTFYDLGKFNIQNYIAEIDEYSSSFTKLLNDFNTRFENIFMYNPRKTPDNNEFIVRNIELGVRFMSSIEEKLIECGMTGGDLDDQRKQIVFTFLSTLMTSIGEQKVKIYCVHLYNNILGLFNDYFNDYFNNIPITIDNSIVSIDNNKYKELLELYDNIAGIGPEDTIRYKNKCIIKENINLLKFILRHQEFMMNPESPYNITNDKKLINLKMNTNTKYSVLGNKLRIYKTFYEQTRQKFESPTKTAEKRKKNREDSNNSSTGTSPTKVARGINDDIDKEEEKGELDGQVVDLFGFTGIQQVTPRVGFNEDIFDEDNFNNVFRGVEDCDDTENNLVSVGQCNEMNNCDDPDNLLLGVTNFISNISTLCYTAFSNIFSFTSTTVTDSNEERLEQFEKNLEGIQNLMNENVKSQNKLKLNELNVMTLRSGTTVESPIYQEKMDRLEQEMDILEQQMAELKRQAEDIEVEINQIIGIQQQPQESATSSSLSNANVTPEKVGSYFSFLSGKKGGKKSPKKQVMTRRKNKKTFKRKTMKKRKIPKRKNKTRRLRQCK</sequence>
<name>A0A6C0CUV7_9ZZZZ</name>
<evidence type="ECO:0000256" key="1">
    <source>
        <dbReference type="SAM" id="Coils"/>
    </source>
</evidence>
<protein>
    <submittedName>
        <fullName evidence="3">Uncharacterized protein</fullName>
    </submittedName>
</protein>
<dbReference type="AlphaFoldDB" id="A0A6C0CUV7"/>
<accession>A0A6C0CUV7</accession>
<organism evidence="3">
    <name type="scientific">viral metagenome</name>
    <dbReference type="NCBI Taxonomy" id="1070528"/>
    <lineage>
        <taxon>unclassified sequences</taxon>
        <taxon>metagenomes</taxon>
        <taxon>organismal metagenomes</taxon>
    </lineage>
</organism>
<feature type="region of interest" description="Disordered" evidence="2">
    <location>
        <begin position="1024"/>
        <end position="1075"/>
    </location>
</feature>
<proteinExistence type="predicted"/>
<reference evidence="3" key="1">
    <citation type="journal article" date="2020" name="Nature">
        <title>Giant virus diversity and host interactions through global metagenomics.</title>
        <authorList>
            <person name="Schulz F."/>
            <person name="Roux S."/>
            <person name="Paez-Espino D."/>
            <person name="Jungbluth S."/>
            <person name="Walsh D.A."/>
            <person name="Denef V.J."/>
            <person name="McMahon K.D."/>
            <person name="Konstantinidis K.T."/>
            <person name="Eloe-Fadrosh E.A."/>
            <person name="Kyrpides N.C."/>
            <person name="Woyke T."/>
        </authorList>
    </citation>
    <scope>NUCLEOTIDE SEQUENCE</scope>
    <source>
        <strain evidence="3">GVMAG-M-3300022752-39</strain>
    </source>
</reference>
<feature type="coiled-coil region" evidence="1">
    <location>
        <begin position="907"/>
        <end position="997"/>
    </location>
</feature>
<feature type="compositionally biased region" description="Basic residues" evidence="2">
    <location>
        <begin position="1031"/>
        <end position="1075"/>
    </location>
</feature>
<evidence type="ECO:0000256" key="2">
    <source>
        <dbReference type="SAM" id="MobiDB-lite"/>
    </source>
</evidence>
<dbReference type="EMBL" id="MN739489">
    <property type="protein sequence ID" value="QHT07942.1"/>
    <property type="molecule type" value="Genomic_DNA"/>
</dbReference>